<evidence type="ECO:0000313" key="15">
    <source>
        <dbReference type="EMBL" id="NVD45503.1"/>
    </source>
</evidence>
<dbReference type="InterPro" id="IPR013654">
    <property type="entry name" value="PAS_2"/>
</dbReference>
<dbReference type="GO" id="GO:0006355">
    <property type="term" value="P:regulation of DNA-templated transcription"/>
    <property type="evidence" value="ECO:0007669"/>
    <property type="project" value="InterPro"/>
</dbReference>
<dbReference type="PROSITE" id="PS50046">
    <property type="entry name" value="PHYTOCHROME_2"/>
    <property type="match status" value="1"/>
</dbReference>
<dbReference type="InterPro" id="IPR011006">
    <property type="entry name" value="CheY-like_superfamily"/>
</dbReference>
<evidence type="ECO:0000256" key="8">
    <source>
        <dbReference type="ARBA" id="ARBA00022777"/>
    </source>
</evidence>
<evidence type="ECO:0000256" key="12">
    <source>
        <dbReference type="PROSITE-ProRule" id="PRU00169"/>
    </source>
</evidence>
<dbReference type="Pfam" id="PF00072">
    <property type="entry name" value="Response_reg"/>
    <property type="match status" value="1"/>
</dbReference>
<dbReference type="InterPro" id="IPR001789">
    <property type="entry name" value="Sig_transdc_resp-reg_receiver"/>
</dbReference>
<feature type="domain" description="Response regulatory" evidence="14">
    <location>
        <begin position="739"/>
        <end position="850"/>
    </location>
</feature>
<keyword evidence="6" id="KW-0808">Transferase</keyword>
<dbReference type="InterPro" id="IPR013515">
    <property type="entry name" value="Phytochrome_cen-reg"/>
</dbReference>
<feature type="modified residue" description="4-aspartylphosphate" evidence="12">
    <location>
        <position position="789"/>
    </location>
</feature>
<name>A0A850H6S6_9SPHN</name>
<dbReference type="Proteomes" id="UP000561438">
    <property type="component" value="Unassembled WGS sequence"/>
</dbReference>
<dbReference type="SMART" id="SM00911">
    <property type="entry name" value="HWE_HK"/>
    <property type="match status" value="1"/>
</dbReference>
<dbReference type="SUPFAM" id="SSF52172">
    <property type="entry name" value="CheY-like"/>
    <property type="match status" value="1"/>
</dbReference>
<dbReference type="AlphaFoldDB" id="A0A850H6S6"/>
<dbReference type="PIRSF" id="PIRSF036397">
    <property type="entry name" value="Bactrphtchrm_rec"/>
    <property type="match status" value="1"/>
</dbReference>
<dbReference type="InterPro" id="IPR003018">
    <property type="entry name" value="GAF"/>
</dbReference>
<evidence type="ECO:0000256" key="4">
    <source>
        <dbReference type="ARBA" id="ARBA00022553"/>
    </source>
</evidence>
<dbReference type="PRINTS" id="PR01033">
    <property type="entry name" value="PHYTOCHROME"/>
</dbReference>
<dbReference type="Gene3D" id="3.30.450.40">
    <property type="match status" value="1"/>
</dbReference>
<evidence type="ECO:0000259" key="13">
    <source>
        <dbReference type="PROSITE" id="PS50046"/>
    </source>
</evidence>
<evidence type="ECO:0000256" key="9">
    <source>
        <dbReference type="ARBA" id="ARBA00022840"/>
    </source>
</evidence>
<dbReference type="Pfam" id="PF01590">
    <property type="entry name" value="GAF"/>
    <property type="match status" value="1"/>
</dbReference>
<dbReference type="Pfam" id="PF08446">
    <property type="entry name" value="PAS_2"/>
    <property type="match status" value="1"/>
</dbReference>
<protein>
    <recommendedName>
        <fullName evidence="2">histidine kinase</fullName>
        <ecNumber evidence="2">2.7.13.3</ecNumber>
    </recommendedName>
</protein>
<dbReference type="Gene3D" id="3.30.450.270">
    <property type="match status" value="1"/>
</dbReference>
<keyword evidence="3" id="KW-0600">Photoreceptor protein</keyword>
<dbReference type="Gene3D" id="3.30.565.10">
    <property type="entry name" value="Histidine kinase-like ATPase, C-terminal domain"/>
    <property type="match status" value="1"/>
</dbReference>
<proteinExistence type="predicted"/>
<dbReference type="Gene3D" id="3.40.50.2300">
    <property type="match status" value="1"/>
</dbReference>
<evidence type="ECO:0000256" key="2">
    <source>
        <dbReference type="ARBA" id="ARBA00012438"/>
    </source>
</evidence>
<dbReference type="InterPro" id="IPR011102">
    <property type="entry name" value="Sig_transdc_His_kinase_HWE"/>
</dbReference>
<dbReference type="InterPro" id="IPR001294">
    <property type="entry name" value="Phytochrome"/>
</dbReference>
<dbReference type="SMART" id="SM00448">
    <property type="entry name" value="REC"/>
    <property type="match status" value="1"/>
</dbReference>
<dbReference type="EMBL" id="JABWGV010000003">
    <property type="protein sequence ID" value="NVD45503.1"/>
    <property type="molecule type" value="Genomic_DNA"/>
</dbReference>
<dbReference type="InterPro" id="IPR043150">
    <property type="entry name" value="Phytochrome_PHY_sf"/>
</dbReference>
<keyword evidence="10" id="KW-0157">Chromophore</keyword>
<dbReference type="PANTHER" id="PTHR41523">
    <property type="entry name" value="TWO-COMPONENT SYSTEM SENSOR PROTEIN"/>
    <property type="match status" value="1"/>
</dbReference>
<dbReference type="InterPro" id="IPR029016">
    <property type="entry name" value="GAF-like_dom_sf"/>
</dbReference>
<dbReference type="SUPFAM" id="SSF55781">
    <property type="entry name" value="GAF domain-like"/>
    <property type="match status" value="2"/>
</dbReference>
<evidence type="ECO:0000259" key="14">
    <source>
        <dbReference type="PROSITE" id="PS50110"/>
    </source>
</evidence>
<dbReference type="EC" id="2.7.13.3" evidence="2"/>
<evidence type="ECO:0000256" key="7">
    <source>
        <dbReference type="ARBA" id="ARBA00022741"/>
    </source>
</evidence>
<evidence type="ECO:0000256" key="5">
    <source>
        <dbReference type="ARBA" id="ARBA00022606"/>
    </source>
</evidence>
<dbReference type="SUPFAM" id="SSF55785">
    <property type="entry name" value="PYP-like sensor domain (PAS domain)"/>
    <property type="match status" value="1"/>
</dbReference>
<evidence type="ECO:0000256" key="11">
    <source>
        <dbReference type="ARBA" id="ARBA00023170"/>
    </source>
</evidence>
<dbReference type="SMART" id="SM00065">
    <property type="entry name" value="GAF"/>
    <property type="match status" value="1"/>
</dbReference>
<gene>
    <name evidence="15" type="ORF">HUV48_10840</name>
</gene>
<sequence>MNIRMPKVDLSNCDREPIQELGLIQPFGALVSVNNDWMIAHYSANVSEILGRDVGILLGKKLSGIFSPSALDRLRDAATLCSKSDHVERIFGIELVDGAGLFDCALHGAGKCLTIEFEPHDAADHADQISMIRPMLERDDGKLPVEELCSVAAEHVRNLLGFDRVMVYKFHDDGSGEVIAEDLKHGTDSFFGLRYPHTDIPRQARQLYLRNRFRIIADVNAGNVPIEPLVSMDKTPLDLSMSTLRAVSPIHIEYLKNMGVEASLSISIVIGGELWGLFACHHYEPRPLPYSKRTAAELISEVFSLKLDRALNAQIAESRRRSQQLHERLMRSFADGQSLAESFDTVGPIIGEIVPCDGASVWFDGVYNTVGSAPTRKEFEQILPALNSGATSQTFATSSLQEHIPAAKEFADRAAGALIIPVSRSPRDYLVLWRKELAQVVHWGGNPEKAVEYGPNGMRLTPRKSFEAWQEDVEGHSEPWSNQALEISRSLRVSLLEVILRLTDEAVQERAKAQQKQELLIAELNHRVRNILNLIRSLISQSRHQADTIEEFSALVGGRISALSNAHDNITRQNWTAAAFRDLLDSETEAYLSGKSNRINVSGINALIAPEAYTVLALVIHEMITNAAKYGSLSDSTGRLDVELERDEQKNLRILWREHDGPKVKEPSRRGFGSTIIEKSIPFELGGKSEIEYAPDGVSAQFLIPAKYVRFGGKVSSDTAAEKERVSAQQASSGELPKSVLLVEDSMLIAMDVEDCLSALGVTEITVASTVPAALEIVKDHKFDLAILDFNLGDSSSKPVAKALREKDTPFVLASGYGDMGDQVGELGAAKLLTKPYGKQEIEALLAEWQSY</sequence>
<dbReference type="InterPro" id="IPR016132">
    <property type="entry name" value="Phyto_chromo_attachment"/>
</dbReference>
<dbReference type="Gene3D" id="3.30.450.20">
    <property type="entry name" value="PAS domain"/>
    <property type="match status" value="1"/>
</dbReference>
<organism evidence="15 16">
    <name type="scientific">Qipengyuania atrilutea</name>
    <dbReference type="NCBI Taxonomy" id="2744473"/>
    <lineage>
        <taxon>Bacteria</taxon>
        <taxon>Pseudomonadati</taxon>
        <taxon>Pseudomonadota</taxon>
        <taxon>Alphaproteobacteria</taxon>
        <taxon>Sphingomonadales</taxon>
        <taxon>Erythrobacteraceae</taxon>
        <taxon>Qipengyuania</taxon>
    </lineage>
</organism>
<dbReference type="PANTHER" id="PTHR41523:SF7">
    <property type="entry name" value="HISTIDINE KINASE"/>
    <property type="match status" value="1"/>
</dbReference>
<dbReference type="Pfam" id="PF00360">
    <property type="entry name" value="PHY"/>
    <property type="match status" value="1"/>
</dbReference>
<dbReference type="InterPro" id="IPR035965">
    <property type="entry name" value="PAS-like_dom_sf"/>
</dbReference>
<dbReference type="RefSeq" id="WP_176267772.1">
    <property type="nucleotide sequence ID" value="NZ_JABWGV010000003.1"/>
</dbReference>
<dbReference type="InterPro" id="IPR036890">
    <property type="entry name" value="HATPase_C_sf"/>
</dbReference>
<evidence type="ECO:0000256" key="10">
    <source>
        <dbReference type="ARBA" id="ARBA00022991"/>
    </source>
</evidence>
<evidence type="ECO:0000256" key="6">
    <source>
        <dbReference type="ARBA" id="ARBA00022679"/>
    </source>
</evidence>
<dbReference type="GO" id="GO:0000160">
    <property type="term" value="P:phosphorelay signal transduction system"/>
    <property type="evidence" value="ECO:0007669"/>
    <property type="project" value="InterPro"/>
</dbReference>
<dbReference type="InterPro" id="IPR009219">
    <property type="entry name" value="Bactrphtchr_CheY"/>
</dbReference>
<dbReference type="GO" id="GO:0009881">
    <property type="term" value="F:photoreceptor activity"/>
    <property type="evidence" value="ECO:0007669"/>
    <property type="project" value="UniProtKB-KW"/>
</dbReference>
<dbReference type="GO" id="GO:0005524">
    <property type="term" value="F:ATP binding"/>
    <property type="evidence" value="ECO:0007669"/>
    <property type="project" value="UniProtKB-KW"/>
</dbReference>
<dbReference type="GO" id="GO:0009584">
    <property type="term" value="P:detection of visible light"/>
    <property type="evidence" value="ECO:0007669"/>
    <property type="project" value="InterPro"/>
</dbReference>
<evidence type="ECO:0000313" key="16">
    <source>
        <dbReference type="Proteomes" id="UP000561438"/>
    </source>
</evidence>
<keyword evidence="16" id="KW-1185">Reference proteome</keyword>
<keyword evidence="9" id="KW-0067">ATP-binding</keyword>
<dbReference type="PROSITE" id="PS50110">
    <property type="entry name" value="RESPONSE_REGULATORY"/>
    <property type="match status" value="1"/>
</dbReference>
<keyword evidence="7" id="KW-0547">Nucleotide-binding</keyword>
<keyword evidence="8" id="KW-0418">Kinase</keyword>
<accession>A0A850H6S6</accession>
<reference evidence="15 16" key="1">
    <citation type="submission" date="2020-06" db="EMBL/GenBank/DDBJ databases">
        <title>Altererythrobacter sp. HHU K3-1.</title>
        <authorList>
            <person name="Zhang D."/>
            <person name="Xue H."/>
        </authorList>
    </citation>
    <scope>NUCLEOTIDE SEQUENCE [LARGE SCALE GENOMIC DNA]</scope>
    <source>
        <strain evidence="15 16">HHU K3-1</strain>
    </source>
</reference>
<dbReference type="GO" id="GO:0004673">
    <property type="term" value="F:protein histidine kinase activity"/>
    <property type="evidence" value="ECO:0007669"/>
    <property type="project" value="UniProtKB-EC"/>
</dbReference>
<feature type="domain" description="Phytochrome chromophore attachment site" evidence="13">
    <location>
        <begin position="144"/>
        <end position="301"/>
    </location>
</feature>
<comment type="catalytic activity">
    <reaction evidence="1">
        <text>ATP + protein L-histidine = ADP + protein N-phospho-L-histidine.</text>
        <dbReference type="EC" id="2.7.13.3"/>
    </reaction>
</comment>
<dbReference type="Pfam" id="PF07536">
    <property type="entry name" value="HWE_HK"/>
    <property type="match status" value="1"/>
</dbReference>
<keyword evidence="4 12" id="KW-0597">Phosphoprotein</keyword>
<evidence type="ECO:0000256" key="3">
    <source>
        <dbReference type="ARBA" id="ARBA00022543"/>
    </source>
</evidence>
<comment type="caution">
    <text evidence="15">The sequence shown here is derived from an EMBL/GenBank/DDBJ whole genome shotgun (WGS) entry which is preliminary data.</text>
</comment>
<evidence type="ECO:0000256" key="1">
    <source>
        <dbReference type="ARBA" id="ARBA00000085"/>
    </source>
</evidence>
<keyword evidence="11" id="KW-0675">Receptor</keyword>
<keyword evidence="5" id="KW-0716">Sensory transduction</keyword>